<accession>A0AA39MDT0</accession>
<evidence type="ECO:0000313" key="2">
    <source>
        <dbReference type="EMBL" id="KAK0431131.1"/>
    </source>
</evidence>
<name>A0AA39MDT0_9AGAR</name>
<feature type="region of interest" description="Disordered" evidence="1">
    <location>
        <begin position="276"/>
        <end position="296"/>
    </location>
</feature>
<comment type="caution">
    <text evidence="2">The sequence shown here is derived from an EMBL/GenBank/DDBJ whole genome shotgun (WGS) entry which is preliminary data.</text>
</comment>
<protein>
    <submittedName>
        <fullName evidence="2">Uncharacterized protein</fullName>
    </submittedName>
</protein>
<dbReference type="AlphaFoldDB" id="A0AA39MDT0"/>
<dbReference type="Proteomes" id="UP001175226">
    <property type="component" value="Unassembled WGS sequence"/>
</dbReference>
<proteinExistence type="predicted"/>
<gene>
    <name evidence="2" type="ORF">EV421DRAFT_1743381</name>
</gene>
<sequence length="296" mass="33033">MNESTLLIGTQSVMLLEVINRNPKEPSAQSKIIGDRSIALEAGIGSSPVNVIESILLLFDVECTALVVVQDNFPTLHLLTRRGLVTENVPKWARFDDRRFALDRHIAGHRAQHSTAVTVTSDPDPRERVPFFNRMGGKQSRHGLREIAREKANVELAGPHDMPGIFDSSSAGEGSVAWKEFYECVLNSAVLEGFSDNGVQDALSFNSPPLEYGDVSLINEHVGVVYSTCPQYLPISLMPYPQRLEKSDGQFSLNVQRDFTVPKTTDRANHLYQQEHEAHPFTEDGQSNYKAHNHQR</sequence>
<keyword evidence="3" id="KW-1185">Reference proteome</keyword>
<evidence type="ECO:0000313" key="3">
    <source>
        <dbReference type="Proteomes" id="UP001175226"/>
    </source>
</evidence>
<organism evidence="2 3">
    <name type="scientific">Armillaria borealis</name>
    <dbReference type="NCBI Taxonomy" id="47425"/>
    <lineage>
        <taxon>Eukaryota</taxon>
        <taxon>Fungi</taxon>
        <taxon>Dikarya</taxon>
        <taxon>Basidiomycota</taxon>
        <taxon>Agaricomycotina</taxon>
        <taxon>Agaricomycetes</taxon>
        <taxon>Agaricomycetidae</taxon>
        <taxon>Agaricales</taxon>
        <taxon>Marasmiineae</taxon>
        <taxon>Physalacriaceae</taxon>
        <taxon>Armillaria</taxon>
    </lineage>
</organism>
<reference evidence="2" key="1">
    <citation type="submission" date="2023-06" db="EMBL/GenBank/DDBJ databases">
        <authorList>
            <consortium name="Lawrence Berkeley National Laboratory"/>
            <person name="Ahrendt S."/>
            <person name="Sahu N."/>
            <person name="Indic B."/>
            <person name="Wong-Bajracharya J."/>
            <person name="Merenyi Z."/>
            <person name="Ke H.-M."/>
            <person name="Monk M."/>
            <person name="Kocsube S."/>
            <person name="Drula E."/>
            <person name="Lipzen A."/>
            <person name="Balint B."/>
            <person name="Henrissat B."/>
            <person name="Andreopoulos B."/>
            <person name="Martin F.M."/>
            <person name="Harder C.B."/>
            <person name="Rigling D."/>
            <person name="Ford K.L."/>
            <person name="Foster G.D."/>
            <person name="Pangilinan J."/>
            <person name="Papanicolaou A."/>
            <person name="Barry K."/>
            <person name="LaButti K."/>
            <person name="Viragh M."/>
            <person name="Koriabine M."/>
            <person name="Yan M."/>
            <person name="Riley R."/>
            <person name="Champramary S."/>
            <person name="Plett K.L."/>
            <person name="Tsai I.J."/>
            <person name="Slot J."/>
            <person name="Sipos G."/>
            <person name="Plett J."/>
            <person name="Nagy L.G."/>
            <person name="Grigoriev I.V."/>
        </authorList>
    </citation>
    <scope>NUCLEOTIDE SEQUENCE</scope>
    <source>
        <strain evidence="2">FPL87.14</strain>
    </source>
</reference>
<dbReference type="EMBL" id="JAUEPT010000122">
    <property type="protein sequence ID" value="KAK0431131.1"/>
    <property type="molecule type" value="Genomic_DNA"/>
</dbReference>
<evidence type="ECO:0000256" key="1">
    <source>
        <dbReference type="SAM" id="MobiDB-lite"/>
    </source>
</evidence>